<dbReference type="AlphaFoldDB" id="A0A0C3NBY2"/>
<organism evidence="2 3">
    <name type="scientific">Pisolithus tinctorius Marx 270</name>
    <dbReference type="NCBI Taxonomy" id="870435"/>
    <lineage>
        <taxon>Eukaryota</taxon>
        <taxon>Fungi</taxon>
        <taxon>Dikarya</taxon>
        <taxon>Basidiomycota</taxon>
        <taxon>Agaricomycotina</taxon>
        <taxon>Agaricomycetes</taxon>
        <taxon>Agaricomycetidae</taxon>
        <taxon>Boletales</taxon>
        <taxon>Sclerodermatineae</taxon>
        <taxon>Pisolithaceae</taxon>
        <taxon>Pisolithus</taxon>
    </lineage>
</organism>
<reference evidence="3" key="2">
    <citation type="submission" date="2015-01" db="EMBL/GenBank/DDBJ databases">
        <title>Evolutionary Origins and Diversification of the Mycorrhizal Mutualists.</title>
        <authorList>
            <consortium name="DOE Joint Genome Institute"/>
            <consortium name="Mycorrhizal Genomics Consortium"/>
            <person name="Kohler A."/>
            <person name="Kuo A."/>
            <person name="Nagy L.G."/>
            <person name="Floudas D."/>
            <person name="Copeland A."/>
            <person name="Barry K.W."/>
            <person name="Cichocki N."/>
            <person name="Veneault-Fourrey C."/>
            <person name="LaButti K."/>
            <person name="Lindquist E.A."/>
            <person name="Lipzen A."/>
            <person name="Lundell T."/>
            <person name="Morin E."/>
            <person name="Murat C."/>
            <person name="Riley R."/>
            <person name="Ohm R."/>
            <person name="Sun H."/>
            <person name="Tunlid A."/>
            <person name="Henrissat B."/>
            <person name="Grigoriev I.V."/>
            <person name="Hibbett D.S."/>
            <person name="Martin F."/>
        </authorList>
    </citation>
    <scope>NUCLEOTIDE SEQUENCE [LARGE SCALE GENOMIC DNA]</scope>
    <source>
        <strain evidence="3">Marx 270</strain>
    </source>
</reference>
<evidence type="ECO:0000313" key="3">
    <source>
        <dbReference type="Proteomes" id="UP000054217"/>
    </source>
</evidence>
<keyword evidence="3" id="KW-1185">Reference proteome</keyword>
<feature type="region of interest" description="Disordered" evidence="1">
    <location>
        <begin position="42"/>
        <end position="81"/>
    </location>
</feature>
<proteinExistence type="predicted"/>
<protein>
    <submittedName>
        <fullName evidence="2">Uncharacterized protein</fullName>
    </submittedName>
</protein>
<gene>
    <name evidence="2" type="ORF">M404DRAFT_36412</name>
</gene>
<dbReference type="EMBL" id="KN832230">
    <property type="protein sequence ID" value="KIN93083.1"/>
    <property type="molecule type" value="Genomic_DNA"/>
</dbReference>
<evidence type="ECO:0000313" key="2">
    <source>
        <dbReference type="EMBL" id="KIN93083.1"/>
    </source>
</evidence>
<feature type="compositionally biased region" description="Polar residues" evidence="1">
    <location>
        <begin position="42"/>
        <end position="60"/>
    </location>
</feature>
<name>A0A0C3NBY2_PISTI</name>
<dbReference type="InParanoid" id="A0A0C3NBY2"/>
<evidence type="ECO:0000256" key="1">
    <source>
        <dbReference type="SAM" id="MobiDB-lite"/>
    </source>
</evidence>
<accession>A0A0C3NBY2</accession>
<dbReference type="Proteomes" id="UP000054217">
    <property type="component" value="Unassembled WGS sequence"/>
</dbReference>
<dbReference type="HOGENOM" id="CLU_2400589_0_0_1"/>
<sequence>MGTREMPLWILDKILEYPNAYDIKVATETECSMYWKQLMSDNVPENPSSGSTCQGRQAATSEPEGAIKPIMDDGAGAAIDDATDMDGERLKLF</sequence>
<reference evidence="2 3" key="1">
    <citation type="submission" date="2014-04" db="EMBL/GenBank/DDBJ databases">
        <authorList>
            <consortium name="DOE Joint Genome Institute"/>
            <person name="Kuo A."/>
            <person name="Kohler A."/>
            <person name="Costa M.D."/>
            <person name="Nagy L.G."/>
            <person name="Floudas D."/>
            <person name="Copeland A."/>
            <person name="Barry K.W."/>
            <person name="Cichocki N."/>
            <person name="Veneault-Fourrey C."/>
            <person name="LaButti K."/>
            <person name="Lindquist E.A."/>
            <person name="Lipzen A."/>
            <person name="Lundell T."/>
            <person name="Morin E."/>
            <person name="Murat C."/>
            <person name="Sun H."/>
            <person name="Tunlid A."/>
            <person name="Henrissat B."/>
            <person name="Grigoriev I.V."/>
            <person name="Hibbett D.S."/>
            <person name="Martin F."/>
            <person name="Nordberg H.P."/>
            <person name="Cantor M.N."/>
            <person name="Hua S.X."/>
        </authorList>
    </citation>
    <scope>NUCLEOTIDE SEQUENCE [LARGE SCALE GENOMIC DNA]</scope>
    <source>
        <strain evidence="2 3">Marx 270</strain>
    </source>
</reference>